<feature type="binding site" evidence="5">
    <location>
        <position position="254"/>
    </location>
    <ligand>
        <name>adenosylcob(III)alamin</name>
        <dbReference type="ChEBI" id="CHEBI:18408"/>
    </ligand>
</feature>
<evidence type="ECO:0000313" key="6">
    <source>
        <dbReference type="EMBL" id="MDQ0199487.1"/>
    </source>
</evidence>
<dbReference type="InterPro" id="IPR009246">
    <property type="entry name" value="EutC"/>
</dbReference>
<evidence type="ECO:0000256" key="5">
    <source>
        <dbReference type="HAMAP-Rule" id="MF_00601"/>
    </source>
</evidence>
<feature type="binding site" evidence="5">
    <location>
        <position position="275"/>
    </location>
    <ligand>
        <name>adenosylcob(III)alamin</name>
        <dbReference type="ChEBI" id="CHEBI:18408"/>
    </ligand>
</feature>
<dbReference type="NCBIfam" id="NF003971">
    <property type="entry name" value="PRK05465.1"/>
    <property type="match status" value="1"/>
</dbReference>
<keyword evidence="3 5" id="KW-0170">Cobalt</keyword>
<dbReference type="PANTHER" id="PTHR39330:SF1">
    <property type="entry name" value="ETHANOLAMINE AMMONIA-LYASE SMALL SUBUNIT"/>
    <property type="match status" value="1"/>
</dbReference>
<keyword evidence="2 5" id="KW-0456">Lyase</keyword>
<keyword evidence="1 5" id="KW-0846">Cobalamin</keyword>
<evidence type="ECO:0000256" key="1">
    <source>
        <dbReference type="ARBA" id="ARBA00022628"/>
    </source>
</evidence>
<name>A0ABT9XV93_9BACI</name>
<dbReference type="InterPro" id="IPR042251">
    <property type="entry name" value="EutC_C"/>
</dbReference>
<organism evidence="6 7">
    <name type="scientific">Neobacillus ginsengisoli</name>
    <dbReference type="NCBI Taxonomy" id="904295"/>
    <lineage>
        <taxon>Bacteria</taxon>
        <taxon>Bacillati</taxon>
        <taxon>Bacillota</taxon>
        <taxon>Bacilli</taxon>
        <taxon>Bacillales</taxon>
        <taxon>Bacillaceae</taxon>
        <taxon>Neobacillus</taxon>
    </lineage>
</organism>
<comment type="pathway">
    <text evidence="5">Amine and polyamine degradation; ethanolamine degradation.</text>
</comment>
<keyword evidence="7" id="KW-1185">Reference proteome</keyword>
<keyword evidence="4 5" id="KW-1283">Bacterial microcompartment</keyword>
<gene>
    <name evidence="5" type="primary">eutC</name>
    <name evidence="6" type="ORF">J2S10_002669</name>
</gene>
<dbReference type="PANTHER" id="PTHR39330">
    <property type="entry name" value="ETHANOLAMINE AMMONIA-LYASE LIGHT CHAIN"/>
    <property type="match status" value="1"/>
</dbReference>
<comment type="subunit">
    <text evidence="5">The basic unit is a heterodimer which dimerizes to form tetramers. The heterotetramers trimerize; 6 large subunits form a core ring with 6 small subunits projecting outwards.</text>
</comment>
<sequence>MNKELIETITNLILEQIREPSVEKATITKPTASSSGMVKLWDHLSTTPQFMVAGSEQQADSVPALDDEKPVKLWDHVGNSKESIPCSPLNYEDSILPELQTRIGVTSPNHPDALQEWANKTPARVGVGRAGLRPKTETWLRFRLDHGAAVDAVYGTVPEKLLDALKLFSVSTMVEHKEEYIRRPDLGRKLSEEAKIKIREKCQLKPRVQIIASDGLSSQAIEKNLEDAYLSFLQSLDHLGIEYGNPFYIEKGRVASMDEVGEILQPEVVVLFIGERPGLVSSESLSAYLCYKPRKGTIEADRMVISNIHTGGIPPVEAGAYLGSVVQKILKYQASGVSLVSKES</sequence>
<comment type="function">
    <text evidence="5">Catalyzes the deamination of various vicinal amino-alcohols to oxo compounds. Allows this organism to utilize ethanolamine as the sole source of nitrogen and carbon in the presence of external vitamin B12.</text>
</comment>
<comment type="caution">
    <text evidence="6">The sequence shown here is derived from an EMBL/GenBank/DDBJ whole genome shotgun (WGS) entry which is preliminary data.</text>
</comment>
<dbReference type="GO" id="GO:0008851">
    <property type="term" value="F:ethanolamine ammonia-lyase activity"/>
    <property type="evidence" value="ECO:0007669"/>
    <property type="project" value="UniProtKB-EC"/>
</dbReference>
<evidence type="ECO:0000256" key="3">
    <source>
        <dbReference type="ARBA" id="ARBA00023285"/>
    </source>
</evidence>
<protein>
    <recommendedName>
        <fullName evidence="5">Ethanolamine ammonia-lyase small subunit</fullName>
        <shortName evidence="5">EAL small subunit</shortName>
        <ecNumber evidence="5">4.3.1.7</ecNumber>
    </recommendedName>
</protein>
<comment type="subcellular location">
    <subcellularLocation>
        <location evidence="5">Bacterial microcompartment</location>
    </subcellularLocation>
</comment>
<dbReference type="Pfam" id="PF05985">
    <property type="entry name" value="EutC"/>
    <property type="match status" value="1"/>
</dbReference>
<dbReference type="RefSeq" id="WP_307408444.1">
    <property type="nucleotide sequence ID" value="NZ_JAUSTW010000004.1"/>
</dbReference>
<dbReference type="Gene3D" id="3.40.50.11240">
    <property type="entry name" value="Ethanolamine ammonia-lyase light chain (EutC)"/>
    <property type="match status" value="1"/>
</dbReference>
<comment type="similarity">
    <text evidence="5">Belongs to the EutC family.</text>
</comment>
<evidence type="ECO:0000256" key="2">
    <source>
        <dbReference type="ARBA" id="ARBA00023239"/>
    </source>
</evidence>
<dbReference type="InterPro" id="IPR042255">
    <property type="entry name" value="EutC_N"/>
</dbReference>
<reference evidence="6 7" key="1">
    <citation type="submission" date="2023-07" db="EMBL/GenBank/DDBJ databases">
        <title>Genomic Encyclopedia of Type Strains, Phase IV (KMG-IV): sequencing the most valuable type-strain genomes for metagenomic binning, comparative biology and taxonomic classification.</title>
        <authorList>
            <person name="Goeker M."/>
        </authorList>
    </citation>
    <scope>NUCLEOTIDE SEQUENCE [LARGE SCALE GENOMIC DNA]</scope>
    <source>
        <strain evidence="6 7">DSM 27594</strain>
    </source>
</reference>
<accession>A0ABT9XV93</accession>
<comment type="cofactor">
    <cofactor evidence="5">
        <name>adenosylcob(III)alamin</name>
        <dbReference type="ChEBI" id="CHEBI:18408"/>
    </cofactor>
    <text evidence="5">Binds between the large and small subunits.</text>
</comment>
<dbReference type="EC" id="4.3.1.7" evidence="5"/>
<dbReference type="HAMAP" id="MF_00601">
    <property type="entry name" value="EutC"/>
    <property type="match status" value="1"/>
</dbReference>
<dbReference type="Proteomes" id="UP001224122">
    <property type="component" value="Unassembled WGS sequence"/>
</dbReference>
<evidence type="ECO:0000313" key="7">
    <source>
        <dbReference type="Proteomes" id="UP001224122"/>
    </source>
</evidence>
<proteinExistence type="inferred from homology"/>
<dbReference type="EMBL" id="JAUSTW010000004">
    <property type="protein sequence ID" value="MDQ0199487.1"/>
    <property type="molecule type" value="Genomic_DNA"/>
</dbReference>
<dbReference type="Gene3D" id="1.10.30.40">
    <property type="entry name" value="Ethanolamine ammonia-lyase light chain (EutC), N-terminal domain"/>
    <property type="match status" value="1"/>
</dbReference>
<comment type="catalytic activity">
    <reaction evidence="5">
        <text>ethanolamine = acetaldehyde + NH4(+)</text>
        <dbReference type="Rhea" id="RHEA:15313"/>
        <dbReference type="ChEBI" id="CHEBI:15343"/>
        <dbReference type="ChEBI" id="CHEBI:28938"/>
        <dbReference type="ChEBI" id="CHEBI:57603"/>
        <dbReference type="EC" id="4.3.1.7"/>
    </reaction>
</comment>
<evidence type="ECO:0000256" key="4">
    <source>
        <dbReference type="ARBA" id="ARBA00024446"/>
    </source>
</evidence>